<keyword evidence="1" id="KW-1133">Transmembrane helix</keyword>
<dbReference type="EMBL" id="KN758478">
    <property type="protein sequence ID" value="KIH48588.1"/>
    <property type="molecule type" value="Genomic_DNA"/>
</dbReference>
<evidence type="ECO:0000256" key="1">
    <source>
        <dbReference type="SAM" id="Phobius"/>
    </source>
</evidence>
<keyword evidence="3" id="KW-1185">Reference proteome</keyword>
<protein>
    <recommendedName>
        <fullName evidence="4">Transmembrane protein</fullName>
    </recommendedName>
</protein>
<dbReference type="Proteomes" id="UP000054047">
    <property type="component" value="Unassembled WGS sequence"/>
</dbReference>
<evidence type="ECO:0000313" key="3">
    <source>
        <dbReference type="Proteomes" id="UP000054047"/>
    </source>
</evidence>
<keyword evidence="1" id="KW-0812">Transmembrane</keyword>
<proteinExistence type="predicted"/>
<name>A0A0C2BX84_9BILA</name>
<accession>A0A0C2BX84</accession>
<feature type="transmembrane region" description="Helical" evidence="1">
    <location>
        <begin position="44"/>
        <end position="66"/>
    </location>
</feature>
<reference evidence="2 3" key="1">
    <citation type="submission" date="2013-12" db="EMBL/GenBank/DDBJ databases">
        <title>Draft genome of the parsitic nematode Ancylostoma duodenale.</title>
        <authorList>
            <person name="Mitreva M."/>
        </authorList>
    </citation>
    <scope>NUCLEOTIDE SEQUENCE [LARGE SCALE GENOMIC DNA]</scope>
    <source>
        <strain evidence="2 3">Zhejiang</strain>
    </source>
</reference>
<sequence length="69" mass="8190">MEQTSTFNRSTGSRRYIWPLRRITRMLLDSCCHTAQIKLSPLRLVLLLCCISVDVVFFLVFLFYFLDKL</sequence>
<organism evidence="2 3">
    <name type="scientific">Ancylostoma duodenale</name>
    <dbReference type="NCBI Taxonomy" id="51022"/>
    <lineage>
        <taxon>Eukaryota</taxon>
        <taxon>Metazoa</taxon>
        <taxon>Ecdysozoa</taxon>
        <taxon>Nematoda</taxon>
        <taxon>Chromadorea</taxon>
        <taxon>Rhabditida</taxon>
        <taxon>Rhabditina</taxon>
        <taxon>Rhabditomorpha</taxon>
        <taxon>Strongyloidea</taxon>
        <taxon>Ancylostomatidae</taxon>
        <taxon>Ancylostomatinae</taxon>
        <taxon>Ancylostoma</taxon>
    </lineage>
</organism>
<dbReference type="AlphaFoldDB" id="A0A0C2BX84"/>
<evidence type="ECO:0000313" key="2">
    <source>
        <dbReference type="EMBL" id="KIH48588.1"/>
    </source>
</evidence>
<keyword evidence="1" id="KW-0472">Membrane</keyword>
<gene>
    <name evidence="2" type="ORF">ANCDUO_21341</name>
</gene>
<evidence type="ECO:0008006" key="4">
    <source>
        <dbReference type="Google" id="ProtNLM"/>
    </source>
</evidence>